<feature type="domain" description="C2H2-type" evidence="11">
    <location>
        <begin position="337"/>
        <end position="364"/>
    </location>
</feature>
<dbReference type="InterPro" id="IPR036236">
    <property type="entry name" value="Znf_C2H2_sf"/>
</dbReference>
<comment type="similarity">
    <text evidence="2">Belongs to the krueppel C2H2-type zinc-finger protein family.</text>
</comment>
<dbReference type="Pfam" id="PF00096">
    <property type="entry name" value="zf-C2H2"/>
    <property type="match status" value="7"/>
</dbReference>
<evidence type="ECO:0000256" key="5">
    <source>
        <dbReference type="ARBA" id="ARBA00022771"/>
    </source>
</evidence>
<feature type="region of interest" description="Disordered" evidence="10">
    <location>
        <begin position="616"/>
        <end position="665"/>
    </location>
</feature>
<name>A0A9Q1FT11_SYNKA</name>
<dbReference type="FunFam" id="3.30.160.60:FF:002343">
    <property type="entry name" value="Zinc finger protein 33A"/>
    <property type="match status" value="2"/>
</dbReference>
<dbReference type="Proteomes" id="UP001152622">
    <property type="component" value="Chromosome 4"/>
</dbReference>
<dbReference type="GO" id="GO:0005634">
    <property type="term" value="C:nucleus"/>
    <property type="evidence" value="ECO:0007669"/>
    <property type="project" value="UniProtKB-SubCell"/>
</dbReference>
<evidence type="ECO:0000256" key="10">
    <source>
        <dbReference type="SAM" id="MobiDB-lite"/>
    </source>
</evidence>
<dbReference type="PANTHER" id="PTHR16515:SF49">
    <property type="entry name" value="GASTRULA ZINC FINGER PROTEIN XLCGF49.1-LIKE-RELATED"/>
    <property type="match status" value="1"/>
</dbReference>
<gene>
    <name evidence="12" type="ORF">SKAU_G00144240</name>
</gene>
<organism evidence="12 13">
    <name type="scientific">Synaphobranchus kaupii</name>
    <name type="common">Kaup's arrowtooth eel</name>
    <dbReference type="NCBI Taxonomy" id="118154"/>
    <lineage>
        <taxon>Eukaryota</taxon>
        <taxon>Metazoa</taxon>
        <taxon>Chordata</taxon>
        <taxon>Craniata</taxon>
        <taxon>Vertebrata</taxon>
        <taxon>Euteleostomi</taxon>
        <taxon>Actinopterygii</taxon>
        <taxon>Neopterygii</taxon>
        <taxon>Teleostei</taxon>
        <taxon>Anguilliformes</taxon>
        <taxon>Synaphobranchidae</taxon>
        <taxon>Synaphobranchus</taxon>
    </lineage>
</organism>
<feature type="region of interest" description="Disordered" evidence="10">
    <location>
        <begin position="130"/>
        <end position="161"/>
    </location>
</feature>
<dbReference type="Gene3D" id="1.10.287.110">
    <property type="entry name" value="DnaJ domain"/>
    <property type="match status" value="1"/>
</dbReference>
<dbReference type="Pfam" id="PF23302">
    <property type="entry name" value="HTH_DNAJC9"/>
    <property type="match status" value="1"/>
</dbReference>
<evidence type="ECO:0000256" key="1">
    <source>
        <dbReference type="ARBA" id="ARBA00004123"/>
    </source>
</evidence>
<evidence type="ECO:0000259" key="11">
    <source>
        <dbReference type="PROSITE" id="PS50157"/>
    </source>
</evidence>
<feature type="domain" description="C2H2-type" evidence="11">
    <location>
        <begin position="281"/>
        <end position="308"/>
    </location>
</feature>
<dbReference type="FunFam" id="3.30.160.60:FF:000053">
    <property type="entry name" value="zinc finger protein 182 isoform X1"/>
    <property type="match status" value="1"/>
</dbReference>
<keyword evidence="5 9" id="KW-0863">Zinc-finger</keyword>
<dbReference type="FunFam" id="3.30.160.60:FF:001927">
    <property type="entry name" value="Zinc finger protein 1184"/>
    <property type="match status" value="1"/>
</dbReference>
<evidence type="ECO:0000256" key="3">
    <source>
        <dbReference type="ARBA" id="ARBA00022723"/>
    </source>
</evidence>
<feature type="domain" description="C2H2-type" evidence="11">
    <location>
        <begin position="309"/>
        <end position="336"/>
    </location>
</feature>
<dbReference type="OrthoDB" id="6591996at2759"/>
<dbReference type="FunFam" id="3.30.160.60:FF:000358">
    <property type="entry name" value="zinc finger protein 24"/>
    <property type="match status" value="1"/>
</dbReference>
<dbReference type="Gene3D" id="3.30.160.60">
    <property type="entry name" value="Classic Zinc Finger"/>
    <property type="match status" value="8"/>
</dbReference>
<feature type="domain" description="C2H2-type" evidence="11">
    <location>
        <begin position="393"/>
        <end position="420"/>
    </location>
</feature>
<dbReference type="PANTHER" id="PTHR16515">
    <property type="entry name" value="PR DOMAIN ZINC FINGER PROTEIN"/>
    <property type="match status" value="1"/>
</dbReference>
<dbReference type="InterPro" id="IPR050331">
    <property type="entry name" value="Zinc_finger"/>
</dbReference>
<evidence type="ECO:0000256" key="9">
    <source>
        <dbReference type="PROSITE-ProRule" id="PRU00042"/>
    </source>
</evidence>
<keyword evidence="3" id="KW-0479">Metal-binding</keyword>
<dbReference type="PROSITE" id="PS50157">
    <property type="entry name" value="ZINC_FINGER_C2H2_2"/>
    <property type="match status" value="7"/>
</dbReference>
<dbReference type="EMBL" id="JAINUF010000004">
    <property type="protein sequence ID" value="KAJ8365593.1"/>
    <property type="molecule type" value="Genomic_DNA"/>
</dbReference>
<dbReference type="InterPro" id="IPR036869">
    <property type="entry name" value="J_dom_sf"/>
</dbReference>
<feature type="domain" description="C2H2-type" evidence="11">
    <location>
        <begin position="253"/>
        <end position="280"/>
    </location>
</feature>
<accession>A0A9Q1FT11</accession>
<feature type="compositionally biased region" description="Basic and acidic residues" evidence="10">
    <location>
        <begin position="130"/>
        <end position="142"/>
    </location>
</feature>
<feature type="domain" description="C2H2-type" evidence="11">
    <location>
        <begin position="225"/>
        <end position="252"/>
    </location>
</feature>
<sequence length="690" mass="78347">MEFLVEAAVAEMGNLVDEDSAIVLRLEVAGEQTDNEVLKKIRTQNELMTSRFASIMGMLGKEAVDKIIKLVDETKPQLMEIEVMTVQDTEQQSYFNVITVAECVEESVAVKEEDNTIHFVMKAKSADLEENRPKSPLCREERCEDDSDAADPQQGQTCNADKAVSAGSDFGRGFYNDHQYCEENVNVEYDLQSTIVESNCNVKESDDSIMIDWSPSTAENREKLFKCTQCGKGFCKLSRLNAHQRIHTGDKPFGCMHCEKTFTQKHSLNEHQRIHTGEKPYTCDECGKCFNKGAHLKTHQRIHTGEKPFTCGECGKSFNVAQNLKRHQQIHTGEKAFSCVTCQRSFTRAVTLKIHQLIHTEQKPLSCVVCGKGFRQAVNLKTHERIHTGQKPFICAMCGKAFRLSVNLKIHQRIHTGEKPYNCCICGKSFTQKCGARFIRTAANFGGGGKKHSEVIYDQDYRGETWDYWSNARTCSRRRASMRAPDDQLATKKFQALGKVYAVLSDTEQRAVYDEQGTVDEESDSLGQDRNWEEYWRLLFPKITLADILEFEKKYKGTDEEGEDVRRLYMQYEGDMDMIMASALCCTQEDEPRVAGIIQDGIDSGDLPAYRAFTHESKQKKSTRKRKADKEQKEAEEMKQEMGLESDDSLVAMLQQRQKSREQGFNSFLSDLEAKYSKKGKATSGKKGKK</sequence>
<dbReference type="SUPFAM" id="SSF46565">
    <property type="entry name" value="Chaperone J-domain"/>
    <property type="match status" value="1"/>
</dbReference>
<evidence type="ECO:0000313" key="12">
    <source>
        <dbReference type="EMBL" id="KAJ8365593.1"/>
    </source>
</evidence>
<evidence type="ECO:0000256" key="2">
    <source>
        <dbReference type="ARBA" id="ARBA00006991"/>
    </source>
</evidence>
<comment type="subcellular location">
    <subcellularLocation>
        <location evidence="1">Nucleus</location>
    </subcellularLocation>
</comment>
<dbReference type="InterPro" id="IPR056453">
    <property type="entry name" value="HTH_DNAJC9"/>
</dbReference>
<dbReference type="GO" id="GO:0003677">
    <property type="term" value="F:DNA binding"/>
    <property type="evidence" value="ECO:0007669"/>
    <property type="project" value="UniProtKB-KW"/>
</dbReference>
<protein>
    <recommendedName>
        <fullName evidence="11">C2H2-type domain-containing protein</fullName>
    </recommendedName>
</protein>
<keyword evidence="7" id="KW-0238">DNA-binding</keyword>
<keyword evidence="8" id="KW-0539">Nucleus</keyword>
<evidence type="ECO:0000256" key="6">
    <source>
        <dbReference type="ARBA" id="ARBA00022833"/>
    </source>
</evidence>
<evidence type="ECO:0000256" key="8">
    <source>
        <dbReference type="ARBA" id="ARBA00023242"/>
    </source>
</evidence>
<dbReference type="PROSITE" id="PS00636">
    <property type="entry name" value="DNAJ_1"/>
    <property type="match status" value="1"/>
</dbReference>
<keyword evidence="4" id="KW-0677">Repeat</keyword>
<comment type="caution">
    <text evidence="12">The sequence shown here is derived from an EMBL/GenBank/DDBJ whole genome shotgun (WGS) entry which is preliminary data.</text>
</comment>
<reference evidence="12" key="1">
    <citation type="journal article" date="2023" name="Science">
        <title>Genome structures resolve the early diversification of teleost fishes.</title>
        <authorList>
            <person name="Parey E."/>
            <person name="Louis A."/>
            <person name="Montfort J."/>
            <person name="Bouchez O."/>
            <person name="Roques C."/>
            <person name="Iampietro C."/>
            <person name="Lluch J."/>
            <person name="Castinel A."/>
            <person name="Donnadieu C."/>
            <person name="Desvignes T."/>
            <person name="Floi Bucao C."/>
            <person name="Jouanno E."/>
            <person name="Wen M."/>
            <person name="Mejri S."/>
            <person name="Dirks R."/>
            <person name="Jansen H."/>
            <person name="Henkel C."/>
            <person name="Chen W.J."/>
            <person name="Zahm M."/>
            <person name="Cabau C."/>
            <person name="Klopp C."/>
            <person name="Thompson A.W."/>
            <person name="Robinson-Rechavi M."/>
            <person name="Braasch I."/>
            <person name="Lecointre G."/>
            <person name="Bobe J."/>
            <person name="Postlethwait J.H."/>
            <person name="Berthelot C."/>
            <person name="Roest Crollius H."/>
            <person name="Guiguen Y."/>
        </authorList>
    </citation>
    <scope>NUCLEOTIDE SEQUENCE</scope>
    <source>
        <strain evidence="12">WJC10195</strain>
    </source>
</reference>
<dbReference type="GO" id="GO:0008270">
    <property type="term" value="F:zinc ion binding"/>
    <property type="evidence" value="ECO:0007669"/>
    <property type="project" value="UniProtKB-KW"/>
</dbReference>
<keyword evidence="13" id="KW-1185">Reference proteome</keyword>
<keyword evidence="6" id="KW-0862">Zinc</keyword>
<feature type="domain" description="C2H2-type" evidence="11">
    <location>
        <begin position="365"/>
        <end position="392"/>
    </location>
</feature>
<feature type="compositionally biased region" description="Basic and acidic residues" evidence="10">
    <location>
        <begin position="628"/>
        <end position="642"/>
    </location>
</feature>
<dbReference type="SUPFAM" id="SSF57667">
    <property type="entry name" value="beta-beta-alpha zinc fingers"/>
    <property type="match status" value="4"/>
</dbReference>
<dbReference type="FunFam" id="3.30.160.60:FF:000624">
    <property type="entry name" value="zinc finger protein 697"/>
    <property type="match status" value="1"/>
</dbReference>
<dbReference type="AlphaFoldDB" id="A0A9Q1FT11"/>
<proteinExistence type="inferred from homology"/>
<dbReference type="InterPro" id="IPR018253">
    <property type="entry name" value="DnaJ_domain_CS"/>
</dbReference>
<dbReference type="GO" id="GO:0010468">
    <property type="term" value="P:regulation of gene expression"/>
    <property type="evidence" value="ECO:0007669"/>
    <property type="project" value="TreeGrafter"/>
</dbReference>
<dbReference type="FunFam" id="3.30.160.60:FF:001498">
    <property type="entry name" value="Zinc finger protein 404"/>
    <property type="match status" value="1"/>
</dbReference>
<dbReference type="InterPro" id="IPR013087">
    <property type="entry name" value="Znf_C2H2_type"/>
</dbReference>
<evidence type="ECO:0000313" key="13">
    <source>
        <dbReference type="Proteomes" id="UP001152622"/>
    </source>
</evidence>
<evidence type="ECO:0000256" key="7">
    <source>
        <dbReference type="ARBA" id="ARBA00023125"/>
    </source>
</evidence>
<dbReference type="SMART" id="SM00355">
    <property type="entry name" value="ZnF_C2H2"/>
    <property type="match status" value="7"/>
</dbReference>
<dbReference type="PROSITE" id="PS00028">
    <property type="entry name" value="ZINC_FINGER_C2H2_1"/>
    <property type="match status" value="7"/>
</dbReference>
<evidence type="ECO:0000256" key="4">
    <source>
        <dbReference type="ARBA" id="ARBA00022737"/>
    </source>
</evidence>